<dbReference type="InterPro" id="IPR000212">
    <property type="entry name" value="DNA_helicase_UvrD/REP"/>
</dbReference>
<evidence type="ECO:0000256" key="8">
    <source>
        <dbReference type="ARBA" id="ARBA00023125"/>
    </source>
</evidence>
<dbReference type="AlphaFoldDB" id="A0A1M6IUS3"/>
<dbReference type="InterPro" id="IPR014152">
    <property type="entry name" value="AddA"/>
</dbReference>
<sequence length="1238" mass="137903">MSWSKEQLAAINTRDKQILVAAAAGSGKTSVLVERIISRVLDEAAPLDLDRLLVVTFTNAAAAEMRGRIGAALTKALAERPQSSHLQRQLVLLNAATISTIHAFCQSIVRQNFHLLELDPKFRVAGEAEVRLLKADVLEAVFEQRYNADDPEFFQFVEHYGDSHDDSGLYQLVLTLYEFSRSHPWPEYWLRSLEQAFCLPDAAGLENTPWPAILREKFTLELEQARQALAMLSREAEQPGQPDAYADTFEADQKLLDDIIRAAKQSWPALRECLTAGEFDKLPSVKGLDKAVRDYYQKGRQKVKDAVQQIQGLYFSRPDEEFMADLRCVAPLVTALTGLVTQFGEAYSQAKRQRALVDFNDLEHLCLQVLLADGAAPGKVLPSPAAKALREKFAEIMVDEYQDTNGVQETILRLLVRDEGAGLFLVGDVKQSIYRFRLAEPGLFLEKYRTYPTRGEGYCRIDLSRNFRSRPGVLAAINFLFCQIMAPRVAELEYGEAERLNPGPGYPPADGQVLDGPVEVCLIDRESQPLADDDRRPEAGEADSAGEESAGPDEASGFELESRLIARQITSYMKGGYQVYDKELQTYRPLAWRDIVILLRSVKGKAAVLQDTLKKADIPVYAEVEGGYFREIEVQVLLSLLSVIDNPRQDIHLAGVLRSPLVGLGAAELAKIRLVRPGELWEAVTAYAETAGGDDPALRQKLAAFLERLAGWRNLSRRKGVPELIWQIYRDTGYYDYVGGMPGGLLRQANLRALYDRARQYETTNFRGLFRFLRFIERMQDKGTDLAVARALGEGEDVVRIMSIHKSKGLEFPLVFVADLGKQINLQDSRGLLLCHKTLGIGPFVTNPELRYRYPTLARHAIAHQLNMETKAEEMRILYVALTRAREKLVLVGTVNKLAERAKAWCQAAGSAVRQLPDGLLAGAKTYLDWLGPALVRHAAGEKLRDLAGWEGVLAADWSDIPSDWQLELYPAAALTDPTATDPAAWPFMEQVRQLAPVSAGDDPATVARRLEWRYPQATVVGKAAKLSVTEIKRRFDSPEDGGEGQQRLLGLKPAFVRPGFIQTGKKLTAAEAGTLLHLVMQHIDYRGDVSPAGIAAQVEAMVHCQLLLAEQAAAVPSAAIAGFFNGELGLRLRHADRVRRELPFSMVLPAGEFYPELAGQEEGIFVQGVVDMLFDEPDGLVLVDYKTDRGKDREALAAQYKIQLELYARAMTGILKLPVKEKYIYSFYLEDVILVEY</sequence>
<dbReference type="InterPro" id="IPR011335">
    <property type="entry name" value="Restrct_endonuc-II-like"/>
</dbReference>
<evidence type="ECO:0000256" key="14">
    <source>
        <dbReference type="PROSITE-ProRule" id="PRU00560"/>
    </source>
</evidence>
<dbReference type="PANTHER" id="PTHR11070:SF48">
    <property type="entry name" value="ATP-DEPENDENT HELICASE_NUCLEASE SUBUNIT A"/>
    <property type="match status" value="1"/>
</dbReference>
<dbReference type="GO" id="GO:0033202">
    <property type="term" value="C:DNA helicase complex"/>
    <property type="evidence" value="ECO:0007669"/>
    <property type="project" value="TreeGrafter"/>
</dbReference>
<evidence type="ECO:0000256" key="7">
    <source>
        <dbReference type="ARBA" id="ARBA00022840"/>
    </source>
</evidence>
<evidence type="ECO:0000256" key="1">
    <source>
        <dbReference type="ARBA" id="ARBA00022722"/>
    </source>
</evidence>
<comment type="function">
    <text evidence="13">The heterodimer acts as both an ATP-dependent DNA helicase and an ATP-dependent, dual-direction single-stranded exonuclease. Recognizes the chi site generating a DNA molecule suitable for the initiation of homologous recombination. The AddA nuclease domain is required for chi fragment generation; this subunit has the helicase and 3' -&gt; 5' nuclease activities.</text>
</comment>
<protein>
    <recommendedName>
        <fullName evidence="13">ATP-dependent helicase/nuclease subunit A</fullName>
        <ecNumber evidence="13">3.1.-.-</ecNumber>
        <ecNumber evidence="13">5.6.2.4</ecNumber>
    </recommendedName>
    <alternativeName>
        <fullName evidence="13">ATP-dependent helicase/nuclease AddA</fullName>
    </alternativeName>
    <alternativeName>
        <fullName evidence="13">DNA 3'-5' helicase AddA</fullName>
    </alternativeName>
</protein>
<keyword evidence="8 13" id="KW-0238">DNA-binding</keyword>
<keyword evidence="2 13" id="KW-0547">Nucleotide-binding</keyword>
<keyword evidence="9 13" id="KW-0234">DNA repair</keyword>
<gene>
    <name evidence="13" type="primary">addA</name>
    <name evidence="18" type="ORF">SAMN02745170_02412</name>
</gene>
<dbReference type="Proteomes" id="UP000322917">
    <property type="component" value="Unassembled WGS sequence"/>
</dbReference>
<keyword evidence="3 13" id="KW-0227">DNA damage</keyword>
<dbReference type="Gene3D" id="1.10.274.50">
    <property type="match status" value="1"/>
</dbReference>
<dbReference type="GO" id="GO:0003690">
    <property type="term" value="F:double-stranded DNA binding"/>
    <property type="evidence" value="ECO:0007669"/>
    <property type="project" value="UniProtKB-UniRule"/>
</dbReference>
<evidence type="ECO:0000256" key="10">
    <source>
        <dbReference type="ARBA" id="ARBA00023235"/>
    </source>
</evidence>
<evidence type="ECO:0000313" key="18">
    <source>
        <dbReference type="EMBL" id="SHJ38201.1"/>
    </source>
</evidence>
<dbReference type="Pfam" id="PF13361">
    <property type="entry name" value="UvrD_C"/>
    <property type="match status" value="2"/>
</dbReference>
<dbReference type="NCBIfam" id="TIGR02785">
    <property type="entry name" value="addA_Gpos"/>
    <property type="match status" value="1"/>
</dbReference>
<keyword evidence="1 13" id="KW-0540">Nuclease</keyword>
<dbReference type="PROSITE" id="PS51217">
    <property type="entry name" value="UVRD_HELICASE_CTER"/>
    <property type="match status" value="1"/>
</dbReference>
<dbReference type="SUPFAM" id="SSF52980">
    <property type="entry name" value="Restriction endonuclease-like"/>
    <property type="match status" value="1"/>
</dbReference>
<dbReference type="OrthoDB" id="9810135at2"/>
<comment type="catalytic activity">
    <reaction evidence="11 13">
        <text>Couples ATP hydrolysis with the unwinding of duplex DNA by translocating in the 3'-5' direction.</text>
        <dbReference type="EC" id="5.6.2.4"/>
    </reaction>
</comment>
<dbReference type="HAMAP" id="MF_01451">
    <property type="entry name" value="AddA"/>
    <property type="match status" value="1"/>
</dbReference>
<dbReference type="InterPro" id="IPR011604">
    <property type="entry name" value="PDDEXK-like_dom_sf"/>
</dbReference>
<evidence type="ECO:0000256" key="15">
    <source>
        <dbReference type="SAM" id="MobiDB-lite"/>
    </source>
</evidence>
<evidence type="ECO:0000256" key="5">
    <source>
        <dbReference type="ARBA" id="ARBA00022806"/>
    </source>
</evidence>
<dbReference type="GO" id="GO:0043138">
    <property type="term" value="F:3'-5' DNA helicase activity"/>
    <property type="evidence" value="ECO:0007669"/>
    <property type="project" value="UniProtKB-UniRule"/>
</dbReference>
<evidence type="ECO:0000256" key="13">
    <source>
        <dbReference type="HAMAP-Rule" id="MF_01451"/>
    </source>
</evidence>
<keyword evidence="5 13" id="KW-0347">Helicase</keyword>
<keyword evidence="10 13" id="KW-0413">Isomerase</keyword>
<evidence type="ECO:0000256" key="2">
    <source>
        <dbReference type="ARBA" id="ARBA00022741"/>
    </source>
</evidence>
<comment type="cofactor">
    <cofactor evidence="13">
        <name>Mg(2+)</name>
        <dbReference type="ChEBI" id="CHEBI:18420"/>
    </cofactor>
</comment>
<feature type="compositionally biased region" description="Basic and acidic residues" evidence="15">
    <location>
        <begin position="529"/>
        <end position="539"/>
    </location>
</feature>
<evidence type="ECO:0000256" key="6">
    <source>
        <dbReference type="ARBA" id="ARBA00022839"/>
    </source>
</evidence>
<keyword evidence="4 13" id="KW-0378">Hydrolase</keyword>
<keyword evidence="7 13" id="KW-0067">ATP-binding</keyword>
<comment type="similarity">
    <text evidence="13">Belongs to the helicase family. AddA subfamily.</text>
</comment>
<keyword evidence="6 13" id="KW-0269">Exonuclease</keyword>
<dbReference type="PROSITE" id="PS51198">
    <property type="entry name" value="UVRD_HELICASE_ATP_BIND"/>
    <property type="match status" value="1"/>
</dbReference>
<evidence type="ECO:0000256" key="12">
    <source>
        <dbReference type="ARBA" id="ARBA00048988"/>
    </source>
</evidence>
<evidence type="ECO:0000256" key="4">
    <source>
        <dbReference type="ARBA" id="ARBA00022801"/>
    </source>
</evidence>
<feature type="binding site" evidence="14">
    <location>
        <begin position="22"/>
        <end position="29"/>
    </location>
    <ligand>
        <name>ATP</name>
        <dbReference type="ChEBI" id="CHEBI:30616"/>
    </ligand>
</feature>
<reference evidence="18 19" key="1">
    <citation type="submission" date="2016-11" db="EMBL/GenBank/DDBJ databases">
        <authorList>
            <person name="Varghese N."/>
            <person name="Submissions S."/>
        </authorList>
    </citation>
    <scope>NUCLEOTIDE SEQUENCE [LARGE SCALE GENOMIC DNA]</scope>
    <source>
        <strain evidence="18 19">DSM 15287</strain>
    </source>
</reference>
<dbReference type="Gene3D" id="3.40.50.300">
    <property type="entry name" value="P-loop containing nucleotide triphosphate hydrolases"/>
    <property type="match status" value="4"/>
</dbReference>
<evidence type="ECO:0000259" key="16">
    <source>
        <dbReference type="PROSITE" id="PS51198"/>
    </source>
</evidence>
<dbReference type="EC" id="5.6.2.4" evidence="13"/>
<dbReference type="GO" id="GO:0008408">
    <property type="term" value="F:3'-5' exonuclease activity"/>
    <property type="evidence" value="ECO:0007669"/>
    <property type="project" value="UniProtKB-UniRule"/>
</dbReference>
<dbReference type="InterPro" id="IPR014016">
    <property type="entry name" value="UvrD-like_ATP-bd"/>
</dbReference>
<dbReference type="EMBL" id="FQZD01000019">
    <property type="protein sequence ID" value="SHJ38201.1"/>
    <property type="molecule type" value="Genomic_DNA"/>
</dbReference>
<organism evidence="18 19">
    <name type="scientific">Propionispora hippei DSM 15287</name>
    <dbReference type="NCBI Taxonomy" id="1123003"/>
    <lineage>
        <taxon>Bacteria</taxon>
        <taxon>Bacillati</taxon>
        <taxon>Bacillota</taxon>
        <taxon>Negativicutes</taxon>
        <taxon>Selenomonadales</taxon>
        <taxon>Sporomusaceae</taxon>
        <taxon>Propionispora</taxon>
    </lineage>
</organism>
<evidence type="ECO:0000256" key="3">
    <source>
        <dbReference type="ARBA" id="ARBA00022763"/>
    </source>
</evidence>
<dbReference type="SUPFAM" id="SSF52540">
    <property type="entry name" value="P-loop containing nucleoside triphosphate hydrolases"/>
    <property type="match status" value="1"/>
</dbReference>
<dbReference type="InterPro" id="IPR014017">
    <property type="entry name" value="DNA_helicase_UvrD-like_C"/>
</dbReference>
<evidence type="ECO:0000259" key="17">
    <source>
        <dbReference type="PROSITE" id="PS51217"/>
    </source>
</evidence>
<dbReference type="InterPro" id="IPR038726">
    <property type="entry name" value="PDDEXK_AddAB-type"/>
</dbReference>
<dbReference type="EC" id="3.1.-.-" evidence="13"/>
<dbReference type="GO" id="GO:0005524">
    <property type="term" value="F:ATP binding"/>
    <property type="evidence" value="ECO:0007669"/>
    <property type="project" value="UniProtKB-UniRule"/>
</dbReference>
<dbReference type="Pfam" id="PF12705">
    <property type="entry name" value="PDDEXK_1"/>
    <property type="match status" value="1"/>
</dbReference>
<dbReference type="GO" id="GO:0000724">
    <property type="term" value="P:double-strand break repair via homologous recombination"/>
    <property type="evidence" value="ECO:0007669"/>
    <property type="project" value="UniProtKB-UniRule"/>
</dbReference>
<accession>A0A1M6IUS3</accession>
<dbReference type="Pfam" id="PF00580">
    <property type="entry name" value="UvrD-helicase"/>
    <property type="match status" value="1"/>
</dbReference>
<evidence type="ECO:0000256" key="11">
    <source>
        <dbReference type="ARBA" id="ARBA00034617"/>
    </source>
</evidence>
<dbReference type="GO" id="GO:0005829">
    <property type="term" value="C:cytosol"/>
    <property type="evidence" value="ECO:0007669"/>
    <property type="project" value="TreeGrafter"/>
</dbReference>
<proteinExistence type="inferred from homology"/>
<feature type="region of interest" description="Disordered" evidence="15">
    <location>
        <begin position="529"/>
        <end position="556"/>
    </location>
</feature>
<comment type="catalytic activity">
    <reaction evidence="12 13">
        <text>ATP + H2O = ADP + phosphate + H(+)</text>
        <dbReference type="Rhea" id="RHEA:13065"/>
        <dbReference type="ChEBI" id="CHEBI:15377"/>
        <dbReference type="ChEBI" id="CHEBI:15378"/>
        <dbReference type="ChEBI" id="CHEBI:30616"/>
        <dbReference type="ChEBI" id="CHEBI:43474"/>
        <dbReference type="ChEBI" id="CHEBI:456216"/>
        <dbReference type="EC" id="5.6.2.4"/>
    </reaction>
</comment>
<dbReference type="GO" id="GO:0016887">
    <property type="term" value="F:ATP hydrolysis activity"/>
    <property type="evidence" value="ECO:0007669"/>
    <property type="project" value="RHEA"/>
</dbReference>
<dbReference type="RefSeq" id="WP_149735135.1">
    <property type="nucleotide sequence ID" value="NZ_FQZD01000019.1"/>
</dbReference>
<feature type="domain" description="UvrD-like helicase C-terminal" evidence="17">
    <location>
        <begin position="511"/>
        <end position="809"/>
    </location>
</feature>
<feature type="domain" description="UvrD-like helicase ATP-binding" evidence="16">
    <location>
        <begin position="1"/>
        <end position="470"/>
    </location>
</feature>
<dbReference type="InterPro" id="IPR027417">
    <property type="entry name" value="P-loop_NTPase"/>
</dbReference>
<dbReference type="FunFam" id="3.40.50.300:FF:001236">
    <property type="entry name" value="ATP-dependent helicase/nuclease subunit A"/>
    <property type="match status" value="1"/>
</dbReference>
<keyword evidence="19" id="KW-1185">Reference proteome</keyword>
<evidence type="ECO:0000256" key="9">
    <source>
        <dbReference type="ARBA" id="ARBA00023204"/>
    </source>
</evidence>
<name>A0A1M6IUS3_9FIRM</name>
<comment type="subunit">
    <text evidence="13">Heterodimer of AddA and AddB/RexB.</text>
</comment>
<dbReference type="PANTHER" id="PTHR11070">
    <property type="entry name" value="UVRD / RECB / PCRA DNA HELICASE FAMILY MEMBER"/>
    <property type="match status" value="1"/>
</dbReference>
<evidence type="ECO:0000313" key="19">
    <source>
        <dbReference type="Proteomes" id="UP000322917"/>
    </source>
</evidence>
<dbReference type="Gene3D" id="3.90.320.10">
    <property type="match status" value="1"/>
</dbReference>